<protein>
    <submittedName>
        <fullName evidence="6">RTA1-domain-containing protein</fullName>
    </submittedName>
</protein>
<accession>A0A2T2NQS9</accession>
<evidence type="ECO:0000256" key="1">
    <source>
        <dbReference type="ARBA" id="ARBA00004141"/>
    </source>
</evidence>
<feature type="transmembrane region" description="Helical" evidence="5">
    <location>
        <begin position="14"/>
        <end position="35"/>
    </location>
</feature>
<dbReference type="OrthoDB" id="3358017at2759"/>
<dbReference type="EMBL" id="KZ678134">
    <property type="protein sequence ID" value="PSN67763.1"/>
    <property type="molecule type" value="Genomic_DNA"/>
</dbReference>
<comment type="subcellular location">
    <subcellularLocation>
        <location evidence="1">Membrane</location>
        <topology evidence="1">Multi-pass membrane protein</topology>
    </subcellularLocation>
</comment>
<dbReference type="Proteomes" id="UP000240883">
    <property type="component" value="Unassembled WGS sequence"/>
</dbReference>
<dbReference type="GO" id="GO:0016020">
    <property type="term" value="C:membrane"/>
    <property type="evidence" value="ECO:0007669"/>
    <property type="project" value="UniProtKB-SubCell"/>
</dbReference>
<evidence type="ECO:0000313" key="7">
    <source>
        <dbReference type="Proteomes" id="UP000240883"/>
    </source>
</evidence>
<feature type="transmembrane region" description="Helical" evidence="5">
    <location>
        <begin position="73"/>
        <end position="94"/>
    </location>
</feature>
<feature type="transmembrane region" description="Helical" evidence="5">
    <location>
        <begin position="230"/>
        <end position="249"/>
    </location>
</feature>
<keyword evidence="7" id="KW-1185">Reference proteome</keyword>
<organism evidence="6 7">
    <name type="scientific">Corynespora cassiicola Philippines</name>
    <dbReference type="NCBI Taxonomy" id="1448308"/>
    <lineage>
        <taxon>Eukaryota</taxon>
        <taxon>Fungi</taxon>
        <taxon>Dikarya</taxon>
        <taxon>Ascomycota</taxon>
        <taxon>Pezizomycotina</taxon>
        <taxon>Dothideomycetes</taxon>
        <taxon>Pleosporomycetidae</taxon>
        <taxon>Pleosporales</taxon>
        <taxon>Corynesporascaceae</taxon>
        <taxon>Corynespora</taxon>
    </lineage>
</organism>
<evidence type="ECO:0000313" key="6">
    <source>
        <dbReference type="EMBL" id="PSN67763.1"/>
    </source>
</evidence>
<gene>
    <name evidence="6" type="ORF">BS50DRAFT_550788</name>
</gene>
<keyword evidence="2 5" id="KW-0812">Transmembrane</keyword>
<sequence length="284" mass="31816">MEDLNLYKYYVPSLAAAVIFTVVFGVITVAHVVLIVRTKRKFPLIVVVGGLFEAVGHAARAYSHSHLDAETPFIIQVLLVLLAPILFAAGIYMLLGRLIKASGYPKLSIIRPTWVTKIFLLGDILCFLVQAAGAAKLVKPKSSEDIKNGENTVLGGLALQILIFGLFLVVAIVFHVRYRKRGANGSKNLVERHLWSLYICSILVSVRNVFRFLEYKMGTDGYLYRHEWPLYVLDVSLMAVVMLLALDWYRGSFEAPEHSALRDECDGDITLNQQHRLSGRRTIV</sequence>
<evidence type="ECO:0000256" key="4">
    <source>
        <dbReference type="ARBA" id="ARBA00023136"/>
    </source>
</evidence>
<keyword evidence="4 5" id="KW-0472">Membrane</keyword>
<evidence type="ECO:0000256" key="3">
    <source>
        <dbReference type="ARBA" id="ARBA00022989"/>
    </source>
</evidence>
<dbReference type="InterPro" id="IPR007568">
    <property type="entry name" value="RTA1"/>
</dbReference>
<feature type="transmembrane region" description="Helical" evidence="5">
    <location>
        <begin position="42"/>
        <end position="61"/>
    </location>
</feature>
<dbReference type="AlphaFoldDB" id="A0A2T2NQS9"/>
<evidence type="ECO:0000256" key="2">
    <source>
        <dbReference type="ARBA" id="ARBA00022692"/>
    </source>
</evidence>
<dbReference type="STRING" id="1448308.A0A2T2NQS9"/>
<dbReference type="PANTHER" id="PTHR31465:SF1">
    <property type="entry name" value="PROTEIN RTA1-RELATED"/>
    <property type="match status" value="1"/>
</dbReference>
<reference evidence="6 7" key="1">
    <citation type="journal article" date="2018" name="Front. Microbiol.">
        <title>Genome-Wide Analysis of Corynespora cassiicola Leaf Fall Disease Putative Effectors.</title>
        <authorList>
            <person name="Lopez D."/>
            <person name="Ribeiro S."/>
            <person name="Label P."/>
            <person name="Fumanal B."/>
            <person name="Venisse J.S."/>
            <person name="Kohler A."/>
            <person name="de Oliveira R.R."/>
            <person name="Labutti K."/>
            <person name="Lipzen A."/>
            <person name="Lail K."/>
            <person name="Bauer D."/>
            <person name="Ohm R.A."/>
            <person name="Barry K.W."/>
            <person name="Spatafora J."/>
            <person name="Grigoriev I.V."/>
            <person name="Martin F.M."/>
            <person name="Pujade-Renaud V."/>
        </authorList>
    </citation>
    <scope>NUCLEOTIDE SEQUENCE [LARGE SCALE GENOMIC DNA]</scope>
    <source>
        <strain evidence="6 7">Philippines</strain>
    </source>
</reference>
<feature type="transmembrane region" description="Helical" evidence="5">
    <location>
        <begin position="114"/>
        <end position="133"/>
    </location>
</feature>
<evidence type="ECO:0000256" key="5">
    <source>
        <dbReference type="SAM" id="Phobius"/>
    </source>
</evidence>
<feature type="transmembrane region" description="Helical" evidence="5">
    <location>
        <begin position="194"/>
        <end position="210"/>
    </location>
</feature>
<name>A0A2T2NQS9_CORCC</name>
<feature type="transmembrane region" description="Helical" evidence="5">
    <location>
        <begin position="153"/>
        <end position="174"/>
    </location>
</feature>
<proteinExistence type="predicted"/>
<keyword evidence="3 5" id="KW-1133">Transmembrane helix</keyword>
<dbReference type="PANTHER" id="PTHR31465">
    <property type="entry name" value="PROTEIN RTA1-RELATED"/>
    <property type="match status" value="1"/>
</dbReference>
<dbReference type="Pfam" id="PF04479">
    <property type="entry name" value="RTA1"/>
    <property type="match status" value="1"/>
</dbReference>